<evidence type="ECO:0000313" key="3">
    <source>
        <dbReference type="Proteomes" id="UP000243459"/>
    </source>
</evidence>
<accession>A0A5P1FT08</accession>
<dbReference type="PANTHER" id="PTHR33782:SF5">
    <property type="entry name" value="MEDIATOR OF RNA POLYMERASE II TRANSCRIPTION SUBUNIT"/>
    <property type="match status" value="1"/>
</dbReference>
<feature type="transmembrane region" description="Helical" evidence="1">
    <location>
        <begin position="123"/>
        <end position="146"/>
    </location>
</feature>
<evidence type="ECO:0000313" key="2">
    <source>
        <dbReference type="EMBL" id="ONK81445.1"/>
    </source>
</evidence>
<dbReference type="EMBL" id="CM007381">
    <property type="protein sequence ID" value="ONK81445.1"/>
    <property type="molecule type" value="Genomic_DNA"/>
</dbReference>
<dbReference type="Proteomes" id="UP000243459">
    <property type="component" value="Chromosome 1"/>
</dbReference>
<keyword evidence="3" id="KW-1185">Reference proteome</keyword>
<dbReference type="PANTHER" id="PTHR33782">
    <property type="entry name" value="OS01G0121600 PROTEIN"/>
    <property type="match status" value="1"/>
</dbReference>
<keyword evidence="1" id="KW-1133">Transmembrane helix</keyword>
<evidence type="ECO:0000256" key="1">
    <source>
        <dbReference type="SAM" id="Phobius"/>
    </source>
</evidence>
<keyword evidence="1" id="KW-0472">Membrane</keyword>
<organism evidence="2 3">
    <name type="scientific">Asparagus officinalis</name>
    <name type="common">Garden asparagus</name>
    <dbReference type="NCBI Taxonomy" id="4686"/>
    <lineage>
        <taxon>Eukaryota</taxon>
        <taxon>Viridiplantae</taxon>
        <taxon>Streptophyta</taxon>
        <taxon>Embryophyta</taxon>
        <taxon>Tracheophyta</taxon>
        <taxon>Spermatophyta</taxon>
        <taxon>Magnoliopsida</taxon>
        <taxon>Liliopsida</taxon>
        <taxon>Asparagales</taxon>
        <taxon>Asparagaceae</taxon>
        <taxon>Asparagoideae</taxon>
        <taxon>Asparagus</taxon>
    </lineage>
</organism>
<sequence length="155" mass="17366">MNTTPSSFSSSLLYSKLPINPTRYHTGSKRLYRRKTPLRVRSVSKPDGYEYGHDYGRSSVDENMIVLRKRIEEMRAVESMDPDPPEEWTEWGEEDCYESCYGSDVCQAVGLVQMLAMSVRPGVALGLVGLMLLSVPTSVILFGFHLGQALKVLVS</sequence>
<reference evidence="3" key="1">
    <citation type="journal article" date="2017" name="Nat. Commun.">
        <title>The asparagus genome sheds light on the origin and evolution of a young Y chromosome.</title>
        <authorList>
            <person name="Harkess A."/>
            <person name="Zhou J."/>
            <person name="Xu C."/>
            <person name="Bowers J.E."/>
            <person name="Van der Hulst R."/>
            <person name="Ayyampalayam S."/>
            <person name="Mercati F."/>
            <person name="Riccardi P."/>
            <person name="McKain M.R."/>
            <person name="Kakrana A."/>
            <person name="Tang H."/>
            <person name="Ray J."/>
            <person name="Groenendijk J."/>
            <person name="Arikit S."/>
            <person name="Mathioni S.M."/>
            <person name="Nakano M."/>
            <person name="Shan H."/>
            <person name="Telgmann-Rauber A."/>
            <person name="Kanno A."/>
            <person name="Yue Z."/>
            <person name="Chen H."/>
            <person name="Li W."/>
            <person name="Chen Y."/>
            <person name="Xu X."/>
            <person name="Zhang Y."/>
            <person name="Luo S."/>
            <person name="Chen H."/>
            <person name="Gao J."/>
            <person name="Mao Z."/>
            <person name="Pires J.C."/>
            <person name="Luo M."/>
            <person name="Kudrna D."/>
            <person name="Wing R.A."/>
            <person name="Meyers B.C."/>
            <person name="Yi K."/>
            <person name="Kong H."/>
            <person name="Lavrijsen P."/>
            <person name="Sunseri F."/>
            <person name="Falavigna A."/>
            <person name="Ye Y."/>
            <person name="Leebens-Mack J.H."/>
            <person name="Chen G."/>
        </authorList>
    </citation>
    <scope>NUCLEOTIDE SEQUENCE [LARGE SCALE GENOMIC DNA]</scope>
    <source>
        <strain evidence="3">cv. DH0086</strain>
    </source>
</reference>
<protein>
    <submittedName>
        <fullName evidence="2">Uncharacterized protein</fullName>
    </submittedName>
</protein>
<keyword evidence="1" id="KW-0812">Transmembrane</keyword>
<dbReference type="OMA" id="EDCYESC"/>
<name>A0A5P1FT08_ASPOF</name>
<proteinExistence type="predicted"/>
<dbReference type="AlphaFoldDB" id="A0A5P1FT08"/>
<dbReference type="Gramene" id="ONK81445">
    <property type="protein sequence ID" value="ONK81445"/>
    <property type="gene ID" value="A4U43_C01F29170"/>
</dbReference>
<gene>
    <name evidence="2" type="ORF">A4U43_C01F29170</name>
</gene>